<sequence>MAVASLITQTPTAYSQAAAVTLSDSTVLPVTSGLWVMHTTAGAIAVTMSNGDNVTFEWHAGASAGANFILPLRVTKVLSTGSTVGIKVVALY</sequence>
<reference evidence="1" key="1">
    <citation type="submission" date="2020-04" db="EMBL/GenBank/DDBJ databases">
        <authorList>
            <person name="Chiriac C."/>
            <person name="Salcher M."/>
            <person name="Ghai R."/>
            <person name="Kavagutti S V."/>
        </authorList>
    </citation>
    <scope>NUCLEOTIDE SEQUENCE</scope>
</reference>
<evidence type="ECO:0000313" key="1">
    <source>
        <dbReference type="EMBL" id="CAB4164932.1"/>
    </source>
</evidence>
<dbReference type="EMBL" id="LR796777">
    <property type="protein sequence ID" value="CAB4164932.1"/>
    <property type="molecule type" value="Genomic_DNA"/>
</dbReference>
<proteinExistence type="predicted"/>
<name>A0A6J5P1D9_9CAUD</name>
<gene>
    <name evidence="1" type="ORF">UFOVP824_4</name>
</gene>
<accession>A0A6J5P1D9</accession>
<organism evidence="1">
    <name type="scientific">uncultured Caudovirales phage</name>
    <dbReference type="NCBI Taxonomy" id="2100421"/>
    <lineage>
        <taxon>Viruses</taxon>
        <taxon>Duplodnaviria</taxon>
        <taxon>Heunggongvirae</taxon>
        <taxon>Uroviricota</taxon>
        <taxon>Caudoviricetes</taxon>
        <taxon>Peduoviridae</taxon>
        <taxon>Maltschvirus</taxon>
        <taxon>Maltschvirus maltsch</taxon>
    </lineage>
</organism>
<protein>
    <submittedName>
        <fullName evidence="1">Uncharacterized protein</fullName>
    </submittedName>
</protein>